<evidence type="ECO:0000256" key="1">
    <source>
        <dbReference type="SAM" id="Coils"/>
    </source>
</evidence>
<organism evidence="2 3">
    <name type="scientific">Adineta ricciae</name>
    <name type="common">Rotifer</name>
    <dbReference type="NCBI Taxonomy" id="249248"/>
    <lineage>
        <taxon>Eukaryota</taxon>
        <taxon>Metazoa</taxon>
        <taxon>Spiralia</taxon>
        <taxon>Gnathifera</taxon>
        <taxon>Rotifera</taxon>
        <taxon>Eurotatoria</taxon>
        <taxon>Bdelloidea</taxon>
        <taxon>Adinetida</taxon>
        <taxon>Adinetidae</taxon>
        <taxon>Adineta</taxon>
    </lineage>
</organism>
<comment type="caution">
    <text evidence="2">The sequence shown here is derived from an EMBL/GenBank/DDBJ whole genome shotgun (WGS) entry which is preliminary data.</text>
</comment>
<gene>
    <name evidence="2" type="ORF">XAT740_LOCUS63852</name>
</gene>
<feature type="coiled-coil region" evidence="1">
    <location>
        <begin position="11"/>
        <end position="38"/>
    </location>
</feature>
<evidence type="ECO:0000313" key="3">
    <source>
        <dbReference type="Proteomes" id="UP000663828"/>
    </source>
</evidence>
<dbReference type="EMBL" id="CAJNOR010020635">
    <property type="protein sequence ID" value="CAF1690697.1"/>
    <property type="molecule type" value="Genomic_DNA"/>
</dbReference>
<name>A0A816HRC3_ADIRI</name>
<accession>A0A816HRC3</accession>
<evidence type="ECO:0000313" key="2">
    <source>
        <dbReference type="EMBL" id="CAF1690697.1"/>
    </source>
</evidence>
<protein>
    <submittedName>
        <fullName evidence="2">Uncharacterized protein</fullName>
    </submittedName>
</protein>
<dbReference type="Proteomes" id="UP000663828">
    <property type="component" value="Unassembled WGS sequence"/>
</dbReference>
<keyword evidence="3" id="KW-1185">Reference proteome</keyword>
<sequence>MRRKASGNTDYDRVRQRIEELQVLIAEQRQILSMKENEQANFRQLYDDERQALFDDQTAVKQHEESLRKRRGHIQQLKAAKQDRVTIYGRYTLAILKEIERQAHRFKQLPIGPVGK</sequence>
<proteinExistence type="predicted"/>
<keyword evidence="1" id="KW-0175">Coiled coil</keyword>
<feature type="non-terminal residue" evidence="2">
    <location>
        <position position="116"/>
    </location>
</feature>
<dbReference type="AlphaFoldDB" id="A0A816HRC3"/>
<reference evidence="2" key="1">
    <citation type="submission" date="2021-02" db="EMBL/GenBank/DDBJ databases">
        <authorList>
            <person name="Nowell W R."/>
        </authorList>
    </citation>
    <scope>NUCLEOTIDE SEQUENCE</scope>
</reference>